<sequence length="357" mass="39840">MALRPNGRWRARYRDSNGREHARHFVQQDDAQQWLDEVTAPSTIGRPTQPPGDGVTFREYAEMWRSIRLHRASSSAHVETMLRRHVYPTLGDRRLVTIVHSDIQSWVCILSAAGGLAASTVRVVHGIVSSIFLAAIRDRRLVTNPCEGTRLPTRERRLVVPLRTEQITRLRAEVPHELRALVTFTAGTGMRQGEVFGVTRDRLQLDGDDPVVIVDRQLRTLPGPTTALGLLKTTSSRRIIPLPRVVVKALNEHLQGQELGENGLVFTLAGRPIARSTFGHVWRPAAQAAGLSELTGSGMHALRHYYASLLIRYGESVRTVQARLGHASPSETLETYAHLWHDSDDRTRSAIDAELAL</sequence>
<dbReference type="EMBL" id="BAABKN010000023">
    <property type="protein sequence ID" value="GAA4747859.1"/>
    <property type="molecule type" value="Genomic_DNA"/>
</dbReference>
<keyword evidence="3" id="KW-0233">DNA recombination</keyword>
<dbReference type="PANTHER" id="PTHR30349">
    <property type="entry name" value="PHAGE INTEGRASE-RELATED"/>
    <property type="match status" value="1"/>
</dbReference>
<evidence type="ECO:0000256" key="2">
    <source>
        <dbReference type="ARBA" id="ARBA00023125"/>
    </source>
</evidence>
<dbReference type="InterPro" id="IPR013762">
    <property type="entry name" value="Integrase-like_cat_sf"/>
</dbReference>
<dbReference type="SUPFAM" id="SSF56349">
    <property type="entry name" value="DNA breaking-rejoining enzymes"/>
    <property type="match status" value="1"/>
</dbReference>
<dbReference type="PROSITE" id="PS51898">
    <property type="entry name" value="TYR_RECOMBINASE"/>
    <property type="match status" value="1"/>
</dbReference>
<evidence type="ECO:0000313" key="6">
    <source>
        <dbReference type="Proteomes" id="UP001499882"/>
    </source>
</evidence>
<evidence type="ECO:0000256" key="1">
    <source>
        <dbReference type="ARBA" id="ARBA00008857"/>
    </source>
</evidence>
<reference evidence="6" key="1">
    <citation type="journal article" date="2019" name="Int. J. Syst. Evol. Microbiol.">
        <title>The Global Catalogue of Microorganisms (GCM) 10K type strain sequencing project: providing services to taxonomists for standard genome sequencing and annotation.</title>
        <authorList>
            <consortium name="The Broad Institute Genomics Platform"/>
            <consortium name="The Broad Institute Genome Sequencing Center for Infectious Disease"/>
            <person name="Wu L."/>
            <person name="Ma J."/>
        </authorList>
    </citation>
    <scope>NUCLEOTIDE SEQUENCE [LARGE SCALE GENOMIC DNA]</scope>
    <source>
        <strain evidence="6">JCM 18532</strain>
    </source>
</reference>
<dbReference type="Gene3D" id="1.10.150.130">
    <property type="match status" value="1"/>
</dbReference>
<dbReference type="InterPro" id="IPR050090">
    <property type="entry name" value="Tyrosine_recombinase_XerCD"/>
</dbReference>
<dbReference type="CDD" id="cd01189">
    <property type="entry name" value="INT_ICEBs1_C_like"/>
    <property type="match status" value="1"/>
</dbReference>
<protein>
    <recommendedName>
        <fullName evidence="4">Tyr recombinase domain-containing protein</fullName>
    </recommendedName>
</protein>
<accession>A0ABP8Z6J4</accession>
<dbReference type="InterPro" id="IPR002104">
    <property type="entry name" value="Integrase_catalytic"/>
</dbReference>
<dbReference type="Pfam" id="PF26003">
    <property type="entry name" value="Integrase_N_phage"/>
    <property type="match status" value="1"/>
</dbReference>
<comment type="similarity">
    <text evidence="1">Belongs to the 'phage' integrase family.</text>
</comment>
<keyword evidence="6" id="KW-1185">Reference proteome</keyword>
<organism evidence="5 6">
    <name type="scientific">Nocardioides endophyticus</name>
    <dbReference type="NCBI Taxonomy" id="1353775"/>
    <lineage>
        <taxon>Bacteria</taxon>
        <taxon>Bacillati</taxon>
        <taxon>Actinomycetota</taxon>
        <taxon>Actinomycetes</taxon>
        <taxon>Propionibacteriales</taxon>
        <taxon>Nocardioidaceae</taxon>
        <taxon>Nocardioides</taxon>
    </lineage>
</organism>
<evidence type="ECO:0000256" key="3">
    <source>
        <dbReference type="ARBA" id="ARBA00023172"/>
    </source>
</evidence>
<dbReference type="PANTHER" id="PTHR30349:SF64">
    <property type="entry name" value="PROPHAGE INTEGRASE INTD-RELATED"/>
    <property type="match status" value="1"/>
</dbReference>
<dbReference type="InterPro" id="IPR011010">
    <property type="entry name" value="DNA_brk_join_enz"/>
</dbReference>
<dbReference type="Pfam" id="PF00589">
    <property type="entry name" value="Phage_integrase"/>
    <property type="match status" value="1"/>
</dbReference>
<keyword evidence="2" id="KW-0238">DNA-binding</keyword>
<dbReference type="Gene3D" id="1.10.443.10">
    <property type="entry name" value="Intergrase catalytic core"/>
    <property type="match status" value="1"/>
</dbReference>
<comment type="caution">
    <text evidence="5">The sequence shown here is derived from an EMBL/GenBank/DDBJ whole genome shotgun (WGS) entry which is preliminary data.</text>
</comment>
<feature type="domain" description="Tyr recombinase" evidence="4">
    <location>
        <begin position="157"/>
        <end position="352"/>
    </location>
</feature>
<dbReference type="InterPro" id="IPR010998">
    <property type="entry name" value="Integrase_recombinase_N"/>
</dbReference>
<gene>
    <name evidence="5" type="ORF">GCM10023350_35970</name>
</gene>
<dbReference type="InterPro" id="IPR058717">
    <property type="entry name" value="Phage_L5_Integrase_N"/>
</dbReference>
<evidence type="ECO:0000259" key="4">
    <source>
        <dbReference type="PROSITE" id="PS51898"/>
    </source>
</evidence>
<dbReference type="Proteomes" id="UP001499882">
    <property type="component" value="Unassembled WGS sequence"/>
</dbReference>
<proteinExistence type="inferred from homology"/>
<name>A0ABP8Z6J4_9ACTN</name>
<evidence type="ECO:0000313" key="5">
    <source>
        <dbReference type="EMBL" id="GAA4747859.1"/>
    </source>
</evidence>